<feature type="domain" description="SLH" evidence="2">
    <location>
        <begin position="23"/>
        <end position="78"/>
    </location>
</feature>
<evidence type="ECO:0000313" key="4">
    <source>
        <dbReference type="Proteomes" id="UP000620327"/>
    </source>
</evidence>
<comment type="caution">
    <text evidence="3">The sequence shown here is derived from an EMBL/GenBank/DDBJ whole genome shotgun (WGS) entry which is preliminary data.</text>
</comment>
<dbReference type="Pfam" id="PF00395">
    <property type="entry name" value="SLH"/>
    <property type="match status" value="1"/>
</dbReference>
<organism evidence="3 4">
    <name type="scientific">Dysosmobacter segnis</name>
    <dbReference type="NCBI Taxonomy" id="2763042"/>
    <lineage>
        <taxon>Bacteria</taxon>
        <taxon>Bacillati</taxon>
        <taxon>Bacillota</taxon>
        <taxon>Clostridia</taxon>
        <taxon>Eubacteriales</taxon>
        <taxon>Oscillospiraceae</taxon>
        <taxon>Dysosmobacter</taxon>
    </lineage>
</organism>
<keyword evidence="4" id="KW-1185">Reference proteome</keyword>
<evidence type="ECO:0000313" key="3">
    <source>
        <dbReference type="EMBL" id="MBC5770797.1"/>
    </source>
</evidence>
<accession>A0A923SB83</accession>
<name>A0A923SB83_9FIRM</name>
<dbReference type="Proteomes" id="UP000620327">
    <property type="component" value="Unassembled WGS sequence"/>
</dbReference>
<protein>
    <submittedName>
        <fullName evidence="3">S-layer homology domain-containing protein</fullName>
    </submittedName>
</protein>
<dbReference type="AlphaFoldDB" id="A0A923SB83"/>
<sequence>MTCTRAQIVAFLWRSEKSPAAGTANPFADVKSTAYYADAVLWAVKENITKGTTNTTFSPDADCTRAQIVTFLYRFTVE</sequence>
<dbReference type="InterPro" id="IPR001119">
    <property type="entry name" value="SLH_dom"/>
</dbReference>
<proteinExistence type="predicted"/>
<reference evidence="3" key="1">
    <citation type="submission" date="2020-08" db="EMBL/GenBank/DDBJ databases">
        <title>Genome public.</title>
        <authorList>
            <person name="Liu C."/>
            <person name="Sun Q."/>
        </authorList>
    </citation>
    <scope>NUCLEOTIDE SEQUENCE</scope>
    <source>
        <strain evidence="3">BX15</strain>
    </source>
</reference>
<dbReference type="PROSITE" id="PS51272">
    <property type="entry name" value="SLH"/>
    <property type="match status" value="1"/>
</dbReference>
<keyword evidence="1" id="KW-0677">Repeat</keyword>
<evidence type="ECO:0000259" key="2">
    <source>
        <dbReference type="PROSITE" id="PS51272"/>
    </source>
</evidence>
<evidence type="ECO:0000256" key="1">
    <source>
        <dbReference type="ARBA" id="ARBA00022737"/>
    </source>
</evidence>
<dbReference type="EMBL" id="JACOQI010000009">
    <property type="protein sequence ID" value="MBC5770797.1"/>
    <property type="molecule type" value="Genomic_DNA"/>
</dbReference>
<gene>
    <name evidence="3" type="ORF">H8Z83_10780</name>
</gene>